<gene>
    <name evidence="1" type="ORF">IPJ38_10495</name>
</gene>
<reference evidence="1 2" key="1">
    <citation type="submission" date="2020-10" db="EMBL/GenBank/DDBJ databases">
        <title>Connecting structure to function with the recovery of over 1000 high-quality activated sludge metagenome-assembled genomes encoding full-length rRNA genes using long-read sequencing.</title>
        <authorList>
            <person name="Singleton C.M."/>
            <person name="Petriglieri F."/>
            <person name="Kristensen J.M."/>
            <person name="Kirkegaard R.H."/>
            <person name="Michaelsen T.Y."/>
            <person name="Andersen M.H."/>
            <person name="Karst S.M."/>
            <person name="Dueholm M.S."/>
            <person name="Nielsen P.H."/>
            <person name="Albertsen M."/>
        </authorList>
    </citation>
    <scope>NUCLEOTIDE SEQUENCE [LARGE SCALE GENOMIC DNA]</scope>
    <source>
        <strain evidence="1">EsbW_18-Q3-R4-48_BATAC.463</strain>
    </source>
</reference>
<evidence type="ECO:0000313" key="1">
    <source>
        <dbReference type="EMBL" id="MBK7415461.1"/>
    </source>
</evidence>
<evidence type="ECO:0000313" key="2">
    <source>
        <dbReference type="Proteomes" id="UP000739411"/>
    </source>
</evidence>
<sequence length="68" mass="7585">MFTTKILARIYGLPSQKPSASIGYDEVFKGEASLPAEVSIDENWLPGLRPVECDVDIYFKEVFAGQVF</sequence>
<dbReference type="Proteomes" id="UP000739411">
    <property type="component" value="Unassembled WGS sequence"/>
</dbReference>
<dbReference type="EMBL" id="JADJMS010000020">
    <property type="protein sequence ID" value="MBK7415461.1"/>
    <property type="molecule type" value="Genomic_DNA"/>
</dbReference>
<comment type="caution">
    <text evidence="1">The sequence shown here is derived from an EMBL/GenBank/DDBJ whole genome shotgun (WGS) entry which is preliminary data.</text>
</comment>
<organism evidence="1 2">
    <name type="scientific">Candidatus Dechloromonas phosphorivorans</name>
    <dbReference type="NCBI Taxonomy" id="2899244"/>
    <lineage>
        <taxon>Bacteria</taxon>
        <taxon>Pseudomonadati</taxon>
        <taxon>Pseudomonadota</taxon>
        <taxon>Betaproteobacteria</taxon>
        <taxon>Rhodocyclales</taxon>
        <taxon>Azonexaceae</taxon>
        <taxon>Dechloromonas</taxon>
    </lineage>
</organism>
<dbReference type="AlphaFoldDB" id="A0A935MYW3"/>
<accession>A0A935MYW3</accession>
<name>A0A935MYW3_9RHOO</name>
<proteinExistence type="predicted"/>
<protein>
    <submittedName>
        <fullName evidence="1">Uncharacterized protein</fullName>
    </submittedName>
</protein>